<feature type="transmembrane region" description="Helical" evidence="1">
    <location>
        <begin position="235"/>
        <end position="258"/>
    </location>
</feature>
<dbReference type="Pfam" id="PF07690">
    <property type="entry name" value="MFS_1"/>
    <property type="match status" value="1"/>
</dbReference>
<sequence length="374" mass="38716">MLVASLYAYAFLGEFILIYPVYALLFADTGLSVAQTSSLFVIWSMTGMVLEIPSGAWADAVSRRLLLFLGPLLTGLGFALWVLFPSYWVFAAGFVLWGAGDALVSGAYEALSYEELERRGQSHRYAGVMGRATSLGLTATAAAIGLASPVFAAGGYPLVAAASVVACVLCALTALTLPEHRTPGAARDYLAVLKEGITLARADRGVSRGVALVAFVTAIWGSLEEYVPFLGAEMGVAKAAIPLLILLTWVGATAGGLLAGPAERLPDRMYALLLVLAALAMAAGAISGHPAGFVPIALAFGAFQLAQVLADARLQGRISGPARATVTSVAGLGTNVVMLGVYTAYGMVSAHASHGVTFALLTIPYVLIAVLMSQ</sequence>
<feature type="transmembrane region" description="Helical" evidence="1">
    <location>
        <begin position="33"/>
        <end position="53"/>
    </location>
</feature>
<dbReference type="SUPFAM" id="SSF103473">
    <property type="entry name" value="MFS general substrate transporter"/>
    <property type="match status" value="1"/>
</dbReference>
<organism evidence="2 3">
    <name type="scientific">Nonomuraea insulae</name>
    <dbReference type="NCBI Taxonomy" id="1616787"/>
    <lineage>
        <taxon>Bacteria</taxon>
        <taxon>Bacillati</taxon>
        <taxon>Actinomycetota</taxon>
        <taxon>Actinomycetes</taxon>
        <taxon>Streptosporangiales</taxon>
        <taxon>Streptosporangiaceae</taxon>
        <taxon>Nonomuraea</taxon>
    </lineage>
</organism>
<keyword evidence="1" id="KW-1133">Transmembrane helix</keyword>
<dbReference type="EMBL" id="JBHSPA010000003">
    <property type="protein sequence ID" value="MFC5822335.1"/>
    <property type="molecule type" value="Genomic_DNA"/>
</dbReference>
<evidence type="ECO:0000256" key="1">
    <source>
        <dbReference type="SAM" id="Phobius"/>
    </source>
</evidence>
<feature type="transmembrane region" description="Helical" evidence="1">
    <location>
        <begin position="205"/>
        <end position="223"/>
    </location>
</feature>
<dbReference type="InterPro" id="IPR011701">
    <property type="entry name" value="MFS"/>
</dbReference>
<dbReference type="InterPro" id="IPR036259">
    <property type="entry name" value="MFS_trans_sf"/>
</dbReference>
<evidence type="ECO:0000313" key="3">
    <source>
        <dbReference type="Proteomes" id="UP001596058"/>
    </source>
</evidence>
<accession>A0ABW1C9F4</accession>
<feature type="transmembrane region" description="Helical" evidence="1">
    <location>
        <begin position="7"/>
        <end position="27"/>
    </location>
</feature>
<dbReference type="PANTHER" id="PTHR23530:SF1">
    <property type="entry name" value="PERMEASE, MAJOR FACILITATOR SUPERFAMILY-RELATED"/>
    <property type="match status" value="1"/>
</dbReference>
<feature type="transmembrane region" description="Helical" evidence="1">
    <location>
        <begin position="351"/>
        <end position="372"/>
    </location>
</feature>
<keyword evidence="3" id="KW-1185">Reference proteome</keyword>
<dbReference type="InterPro" id="IPR053160">
    <property type="entry name" value="MFS_DHA3_Transporter"/>
</dbReference>
<proteinExistence type="predicted"/>
<name>A0ABW1C9F4_9ACTN</name>
<feature type="transmembrane region" description="Helical" evidence="1">
    <location>
        <begin position="90"/>
        <end position="111"/>
    </location>
</feature>
<dbReference type="Proteomes" id="UP001596058">
    <property type="component" value="Unassembled WGS sequence"/>
</dbReference>
<feature type="transmembrane region" description="Helical" evidence="1">
    <location>
        <begin position="324"/>
        <end position="345"/>
    </location>
</feature>
<protein>
    <submittedName>
        <fullName evidence="2">MFS transporter</fullName>
    </submittedName>
</protein>
<feature type="transmembrane region" description="Helical" evidence="1">
    <location>
        <begin position="65"/>
        <end position="84"/>
    </location>
</feature>
<feature type="transmembrane region" description="Helical" evidence="1">
    <location>
        <begin position="158"/>
        <end position="177"/>
    </location>
</feature>
<gene>
    <name evidence="2" type="ORF">ACFPZ3_00570</name>
</gene>
<feature type="transmembrane region" description="Helical" evidence="1">
    <location>
        <begin position="293"/>
        <end position="312"/>
    </location>
</feature>
<keyword evidence="1" id="KW-0812">Transmembrane</keyword>
<dbReference type="PANTHER" id="PTHR23530">
    <property type="entry name" value="TRANSPORT PROTEIN-RELATED"/>
    <property type="match status" value="1"/>
</dbReference>
<dbReference type="RefSeq" id="WP_379511891.1">
    <property type="nucleotide sequence ID" value="NZ_JBHSPA010000003.1"/>
</dbReference>
<feature type="transmembrane region" description="Helical" evidence="1">
    <location>
        <begin position="132"/>
        <end position="152"/>
    </location>
</feature>
<comment type="caution">
    <text evidence="2">The sequence shown here is derived from an EMBL/GenBank/DDBJ whole genome shotgun (WGS) entry which is preliminary data.</text>
</comment>
<dbReference type="Gene3D" id="1.20.1250.20">
    <property type="entry name" value="MFS general substrate transporter like domains"/>
    <property type="match status" value="1"/>
</dbReference>
<feature type="transmembrane region" description="Helical" evidence="1">
    <location>
        <begin position="270"/>
        <end position="287"/>
    </location>
</feature>
<keyword evidence="1" id="KW-0472">Membrane</keyword>
<reference evidence="3" key="1">
    <citation type="journal article" date="2019" name="Int. J. Syst. Evol. Microbiol.">
        <title>The Global Catalogue of Microorganisms (GCM) 10K type strain sequencing project: providing services to taxonomists for standard genome sequencing and annotation.</title>
        <authorList>
            <consortium name="The Broad Institute Genomics Platform"/>
            <consortium name="The Broad Institute Genome Sequencing Center for Infectious Disease"/>
            <person name="Wu L."/>
            <person name="Ma J."/>
        </authorList>
    </citation>
    <scope>NUCLEOTIDE SEQUENCE [LARGE SCALE GENOMIC DNA]</scope>
    <source>
        <strain evidence="3">CCUG 53903</strain>
    </source>
</reference>
<evidence type="ECO:0000313" key="2">
    <source>
        <dbReference type="EMBL" id="MFC5822335.1"/>
    </source>
</evidence>